<dbReference type="PANTHER" id="PTHR14074:SF16">
    <property type="entry name" value="ANTIVIRAL INNATE IMMUNE RESPONSE RECEPTOR RIG-I"/>
    <property type="match status" value="1"/>
</dbReference>
<dbReference type="EMBL" id="CP111023">
    <property type="protein sequence ID" value="WAR21338.1"/>
    <property type="molecule type" value="Genomic_DNA"/>
</dbReference>
<evidence type="ECO:0000259" key="2">
    <source>
        <dbReference type="PROSITE" id="PS51789"/>
    </source>
</evidence>
<organism evidence="3 4">
    <name type="scientific">Mya arenaria</name>
    <name type="common">Soft-shell clam</name>
    <dbReference type="NCBI Taxonomy" id="6604"/>
    <lineage>
        <taxon>Eukaryota</taxon>
        <taxon>Metazoa</taxon>
        <taxon>Spiralia</taxon>
        <taxon>Lophotrochozoa</taxon>
        <taxon>Mollusca</taxon>
        <taxon>Bivalvia</taxon>
        <taxon>Autobranchia</taxon>
        <taxon>Heteroconchia</taxon>
        <taxon>Euheterodonta</taxon>
        <taxon>Imparidentia</taxon>
        <taxon>Neoheterodontei</taxon>
        <taxon>Myida</taxon>
        <taxon>Myoidea</taxon>
        <taxon>Myidae</taxon>
        <taxon>Mya</taxon>
    </lineage>
</organism>
<keyword evidence="4" id="KW-1185">Reference proteome</keyword>
<dbReference type="Gene3D" id="3.40.50.300">
    <property type="entry name" value="P-loop containing nucleotide triphosphate hydrolases"/>
    <property type="match status" value="3"/>
</dbReference>
<proteinExistence type="predicted"/>
<dbReference type="Gene3D" id="1.20.1320.30">
    <property type="match status" value="1"/>
</dbReference>
<dbReference type="SUPFAM" id="SSF52540">
    <property type="entry name" value="P-loop containing nucleoside triphosphate hydrolases"/>
    <property type="match status" value="1"/>
</dbReference>
<reference evidence="3" key="1">
    <citation type="submission" date="2022-11" db="EMBL/GenBank/DDBJ databases">
        <title>Centuries of genome instability and evolution in soft-shell clam transmissible cancer (bioRxiv).</title>
        <authorList>
            <person name="Hart S.F.M."/>
            <person name="Yonemitsu M.A."/>
            <person name="Giersch R.M."/>
            <person name="Beal B.F."/>
            <person name="Arriagada G."/>
            <person name="Davis B.W."/>
            <person name="Ostrander E.A."/>
            <person name="Goff S.P."/>
            <person name="Metzger M.J."/>
        </authorList>
    </citation>
    <scope>NUCLEOTIDE SEQUENCE</scope>
    <source>
        <strain evidence="3">MELC-2E11</strain>
        <tissue evidence="3">Siphon/mantle</tissue>
    </source>
</reference>
<dbReference type="Pfam" id="PF00271">
    <property type="entry name" value="Helicase_C"/>
    <property type="match status" value="1"/>
</dbReference>
<dbReference type="PROSITE" id="PS51194">
    <property type="entry name" value="HELICASE_CTER"/>
    <property type="match status" value="1"/>
</dbReference>
<dbReference type="PROSITE" id="PS51789">
    <property type="entry name" value="RLR_CTR"/>
    <property type="match status" value="1"/>
</dbReference>
<name>A0ABY7FKY6_MYAAR</name>
<evidence type="ECO:0000313" key="4">
    <source>
        <dbReference type="Proteomes" id="UP001164746"/>
    </source>
</evidence>
<dbReference type="Gene3D" id="2.170.150.30">
    <property type="entry name" value="RIG-I-like receptor, C-terminal regulatory domain"/>
    <property type="match status" value="1"/>
</dbReference>
<evidence type="ECO:0000259" key="1">
    <source>
        <dbReference type="PROSITE" id="PS51194"/>
    </source>
</evidence>
<dbReference type="InterPro" id="IPR027417">
    <property type="entry name" value="P-loop_NTPase"/>
</dbReference>
<gene>
    <name evidence="3" type="ORF">MAR_015312</name>
</gene>
<dbReference type="SMART" id="SM00490">
    <property type="entry name" value="HELICc"/>
    <property type="match status" value="1"/>
</dbReference>
<sequence length="393" mass="46226">MDVLDERPRERGTLAYYAWTINIEKTAKRFVHDRNSLRDITTYVKKYLAKETKTEAERRSKFTDQEKELFENFKELQKDLTKKNKDVDIANPNVEIICDQLTKMFLEKGSESRAMVFVKARATCLALGEILGKRLEEQTEVLQRFKEGRFKIIVCTSVAIEGIDVPDCNIVINYNFSGDEITKIQMRGRSRRHDASTVTLGNEMLVEKDIVNVYKANLMYKAMDTFKKLDEHELEHKLDFYQKEEVRKQINKQDLLDAMKKCQSTDDMELMCVKCSKYICHMSGVRALPNNQHFVIIEEFPDKIDRKANQKRERYDGIVKKGKMFCKSCGQDWGMIADRNGYDLFVLKLDSLLFRQEDIDKIQDFQKWRFAPKFTECTLEDIPKLLAYQTRQK</sequence>
<dbReference type="InterPro" id="IPR001650">
    <property type="entry name" value="Helicase_C-like"/>
</dbReference>
<feature type="domain" description="Helicase C-terminal" evidence="1">
    <location>
        <begin position="68"/>
        <end position="230"/>
    </location>
</feature>
<dbReference type="PANTHER" id="PTHR14074">
    <property type="entry name" value="HELICASE WITH DEATH DOMAIN-RELATED"/>
    <property type="match status" value="1"/>
</dbReference>
<accession>A0ABY7FKY6</accession>
<protein>
    <submittedName>
        <fullName evidence="3">DDX58-like protein</fullName>
    </submittedName>
</protein>
<dbReference type="InterPro" id="IPR051363">
    <property type="entry name" value="RLR_Helicase"/>
</dbReference>
<evidence type="ECO:0000313" key="3">
    <source>
        <dbReference type="EMBL" id="WAR21338.1"/>
    </source>
</evidence>
<dbReference type="InterPro" id="IPR038557">
    <property type="entry name" value="RLR_C_sf"/>
</dbReference>
<dbReference type="Pfam" id="PF11648">
    <property type="entry name" value="RIG-I_C-RD"/>
    <property type="match status" value="1"/>
</dbReference>
<dbReference type="Proteomes" id="UP001164746">
    <property type="component" value="Chromosome 12"/>
</dbReference>
<dbReference type="InterPro" id="IPR021673">
    <property type="entry name" value="RLR_CTR"/>
</dbReference>
<feature type="domain" description="RLR CTR" evidence="2">
    <location>
        <begin position="257"/>
        <end position="385"/>
    </location>
</feature>